<evidence type="ECO:0000256" key="1">
    <source>
        <dbReference type="SAM" id="MobiDB-lite"/>
    </source>
</evidence>
<dbReference type="Proteomes" id="UP000001351">
    <property type="component" value="Chromosome"/>
</dbReference>
<gene>
    <name evidence="2" type="ordered locus">STAUR_5068</name>
</gene>
<dbReference type="KEGG" id="sur:STAUR_5068"/>
<name>E3FI50_STIAD</name>
<evidence type="ECO:0000313" key="3">
    <source>
        <dbReference type="Proteomes" id="UP000001351"/>
    </source>
</evidence>
<reference evidence="2 3" key="1">
    <citation type="journal article" date="2011" name="Mol. Biol. Evol.">
        <title>Comparative genomic analysis of fruiting body formation in Myxococcales.</title>
        <authorList>
            <person name="Huntley S."/>
            <person name="Hamann N."/>
            <person name="Wegener-Feldbrugge S."/>
            <person name="Treuner-Lange A."/>
            <person name="Kube M."/>
            <person name="Reinhardt R."/>
            <person name="Klages S."/>
            <person name="Muller R."/>
            <person name="Ronning C.M."/>
            <person name="Nierman W.C."/>
            <person name="Sogaard-Andersen L."/>
        </authorList>
    </citation>
    <scope>NUCLEOTIDE SEQUENCE [LARGE SCALE GENOMIC DNA]</scope>
    <source>
        <strain evidence="2 3">DW4/3-1</strain>
    </source>
</reference>
<organism evidence="2 3">
    <name type="scientific">Stigmatella aurantiaca (strain DW4/3-1)</name>
    <dbReference type="NCBI Taxonomy" id="378806"/>
    <lineage>
        <taxon>Bacteria</taxon>
        <taxon>Pseudomonadati</taxon>
        <taxon>Myxococcota</taxon>
        <taxon>Myxococcia</taxon>
        <taxon>Myxococcales</taxon>
        <taxon>Cystobacterineae</taxon>
        <taxon>Archangiaceae</taxon>
        <taxon>Stigmatella</taxon>
    </lineage>
</organism>
<feature type="region of interest" description="Disordered" evidence="1">
    <location>
        <begin position="1"/>
        <end position="35"/>
    </location>
</feature>
<dbReference type="EMBL" id="CP002271">
    <property type="protein sequence ID" value="ADO72840.1"/>
    <property type="molecule type" value="Genomic_DNA"/>
</dbReference>
<sequence length="71" mass="7558">MGGTACVRSAFSRRPDTDNTEKKEQRHADAREAQGGCCQRSCASTALHRTNSTAVAFNAMHLDASGCYPGP</sequence>
<feature type="compositionally biased region" description="Basic and acidic residues" evidence="1">
    <location>
        <begin position="13"/>
        <end position="32"/>
    </location>
</feature>
<accession>E3FI50</accession>
<keyword evidence="3" id="KW-1185">Reference proteome</keyword>
<proteinExistence type="predicted"/>
<dbReference type="STRING" id="378806.STAUR_5068"/>
<dbReference type="AlphaFoldDB" id="E3FI50"/>
<protein>
    <submittedName>
        <fullName evidence="2">Uncharacterized protein</fullName>
    </submittedName>
</protein>
<evidence type="ECO:0000313" key="2">
    <source>
        <dbReference type="EMBL" id="ADO72840.1"/>
    </source>
</evidence>
<dbReference type="HOGENOM" id="CLU_2738119_0_0_7"/>